<reference evidence="1" key="1">
    <citation type="journal article" date="2015" name="Nature">
        <title>Complex archaea that bridge the gap between prokaryotes and eukaryotes.</title>
        <authorList>
            <person name="Spang A."/>
            <person name="Saw J.H."/>
            <person name="Jorgensen S.L."/>
            <person name="Zaremba-Niedzwiedzka K."/>
            <person name="Martijn J."/>
            <person name="Lind A.E."/>
            <person name="van Eijk R."/>
            <person name="Schleper C."/>
            <person name="Guy L."/>
            <person name="Ettema T.J."/>
        </authorList>
    </citation>
    <scope>NUCLEOTIDE SEQUENCE</scope>
</reference>
<comment type="caution">
    <text evidence="1">The sequence shown here is derived from an EMBL/GenBank/DDBJ whole genome shotgun (WGS) entry which is preliminary data.</text>
</comment>
<evidence type="ECO:0000313" key="1">
    <source>
        <dbReference type="EMBL" id="KKK62572.1"/>
    </source>
</evidence>
<proteinExistence type="predicted"/>
<dbReference type="AlphaFoldDB" id="A0A0F8X0D8"/>
<sequence length="85" mass="9655">MDWIEYGKSYDQLRHDLELAGENIVGVQVDIRLSKEDPAWVVGGRHLIGDIEEGGDVSGEEYIVIGEVIIARYRRLLTAEQLEEK</sequence>
<dbReference type="EMBL" id="LAZR01061927">
    <property type="protein sequence ID" value="KKK62572.1"/>
    <property type="molecule type" value="Genomic_DNA"/>
</dbReference>
<protein>
    <submittedName>
        <fullName evidence="1">Uncharacterized protein</fullName>
    </submittedName>
</protein>
<gene>
    <name evidence="1" type="ORF">LCGC14_3002990</name>
</gene>
<accession>A0A0F8X0D8</accession>
<organism evidence="1">
    <name type="scientific">marine sediment metagenome</name>
    <dbReference type="NCBI Taxonomy" id="412755"/>
    <lineage>
        <taxon>unclassified sequences</taxon>
        <taxon>metagenomes</taxon>
        <taxon>ecological metagenomes</taxon>
    </lineage>
</organism>
<name>A0A0F8X0D8_9ZZZZ</name>